<evidence type="ECO:0000313" key="12">
    <source>
        <dbReference type="Proteomes" id="UP000298663"/>
    </source>
</evidence>
<feature type="domain" description="Myosin motor" evidence="10">
    <location>
        <begin position="78"/>
        <end position="772"/>
    </location>
</feature>
<keyword evidence="5 8" id="KW-0518">Myosin</keyword>
<reference evidence="11 12" key="2">
    <citation type="journal article" date="2019" name="G3 (Bethesda)">
        <title>Hybrid Assembly of the Genome of the Entomopathogenic Nematode Steinernema carpocapsae Identifies the X-Chromosome.</title>
        <authorList>
            <person name="Serra L."/>
            <person name="Macchietto M."/>
            <person name="Macias-Munoz A."/>
            <person name="McGill C.J."/>
            <person name="Rodriguez I.M."/>
            <person name="Rodriguez B."/>
            <person name="Murad R."/>
            <person name="Mortazavi A."/>
        </authorList>
    </citation>
    <scope>NUCLEOTIDE SEQUENCE [LARGE SCALE GENOMIC DNA]</scope>
    <source>
        <strain evidence="11 12">ALL</strain>
    </source>
</reference>
<dbReference type="Pfam" id="PF00063">
    <property type="entry name" value="Myosin_head"/>
    <property type="match status" value="1"/>
</dbReference>
<comment type="similarity">
    <text evidence="1 8">Belongs to the TRAFAC class myosin-kinesin ATPase superfamily. Myosin family.</text>
</comment>
<dbReference type="GO" id="GO:0005524">
    <property type="term" value="F:ATP binding"/>
    <property type="evidence" value="ECO:0007669"/>
    <property type="project" value="UniProtKB-UniRule"/>
</dbReference>
<comment type="caution">
    <text evidence="11">The sequence shown here is derived from an EMBL/GenBank/DDBJ whole genome shotgun (WGS) entry which is preliminary data.</text>
</comment>
<dbReference type="SMART" id="SM00242">
    <property type="entry name" value="MYSc"/>
    <property type="match status" value="1"/>
</dbReference>
<keyword evidence="4 9" id="KW-0175">Coiled coil</keyword>
<name>A0A4U8UZK3_STECR</name>
<keyword evidence="7 8" id="KW-0009">Actin-binding</keyword>
<dbReference type="Gene3D" id="1.20.58.530">
    <property type="match status" value="1"/>
</dbReference>
<dbReference type="GO" id="GO:0051015">
    <property type="term" value="F:actin filament binding"/>
    <property type="evidence" value="ECO:0007669"/>
    <property type="project" value="TreeGrafter"/>
</dbReference>
<evidence type="ECO:0000256" key="5">
    <source>
        <dbReference type="ARBA" id="ARBA00023123"/>
    </source>
</evidence>
<dbReference type="InterPro" id="IPR001609">
    <property type="entry name" value="Myosin_head_motor_dom-like"/>
</dbReference>
<sequence length="1204" mass="139719">MDVEAIQRLLQAPPAVVAREVDSLESRIWIPDTDSAFRMCNIVVDRGEELLVGFRDEQGFYEKRTVKRSDCQTTSITHFCDDICDLSELNDASVLHTLHSRYTNGLIHTYSGLFCVVLNPWKNVPLYSKDMMQFFKEQSKVEQIMPPHIYSVAQLAYDGIINGNGGNNQSILITGESGAGKTENTKKIIEYLIWSAEHAASPGKSSDQQLHLELLSAGIALEAFTNARTVHNYNSSRVGKFIRIDFDPTGKLQSAQIECYLLEKSRVVNQNEGDRNFHIFYQLLSAAFPNELRETLGLRADASSYKILNQGGNTVDPSINDREHGIETQEALSRLGVSEKELRAIYEVVAICVLMGEVKFCERQGLDISYIDGDREIEAVCRLLKVKSSKLVDALTQPCIRVGDKVIRKSQNLKKTLVSVAGLIKVLYERMFKWIVARCNDAIDKRNSMTDSLHSTYIGVLDMAGFEIMKTNSFEQFCINYTNEKLQQFFNHFLFVREQTEYMEEQLEWNHVDYADELQVTIDMIEKPLGLLALLQEECLVPNGGDPSLLEKFIQNLSSTYVLSKSKQSSRNTTVTHFTVNHYAGSIPYNIDGWVEKNRDSVDQNILEVLSQSENDFIKALFPPVVQEMTRSRRGNLSSATVSYIYKEQLNNLLQTLQSTSAHFVRCIVPNHNRQPNQIHGPLVLHQLRCNGVLEGVRICRKGYPNRVPFMEFHARYKMLAGPHFRPSTTREKEMLLELCKRAEIPSDRYQLGVTKVFCRAGLLSDLEHRRREFITSMVCGIQAHIRWFSEQRRLQRRYDEWNAVCTIQNNVRVYSRVATWDWYRLYARIRPLIPMERDKKRIVELSKENESLYEKCSMMMDEIDHARELVQKAERDSRKVQEERQEMERKLAQTREELNSNENVMNMMEKKFEEQHEKVKKLHECVRDSEKQLERVDMEKDDLTQQLFKTKEKLEREIALRKHLEEENEHMQERMNELKLNMEVMRQNTENWRIKIQKFEDEAHELEERRRKQSDLVKELQQTIDELNNRTSELDINVRNERNLRRRLETENDALLEDVHRVNERLDETQAKLDALKDNNRKKDTAIRNLEKAVQEKSEHMEACIAELKKIHKASQADLQGTNDELRKKCQKLESENRQLKQRLDSAVFERESSVESDYGRGSRLSLSRQYSLSSTSSLSSVRTIGRRRGDGARRVPLLAVAP</sequence>
<dbReference type="AlphaFoldDB" id="A0A4U8UZK3"/>
<feature type="region of interest" description="Actin-binding" evidence="8">
    <location>
        <begin position="650"/>
        <end position="672"/>
    </location>
</feature>
<dbReference type="GO" id="GO:0000146">
    <property type="term" value="F:microfilament motor activity"/>
    <property type="evidence" value="ECO:0007669"/>
    <property type="project" value="TreeGrafter"/>
</dbReference>
<accession>A0A4U8UZK3</accession>
<dbReference type="PANTHER" id="PTHR13140:SF857">
    <property type="entry name" value="MYOSIN-11"/>
    <property type="match status" value="1"/>
</dbReference>
<dbReference type="InterPro" id="IPR036961">
    <property type="entry name" value="Kinesin_motor_dom_sf"/>
</dbReference>
<evidence type="ECO:0000259" key="10">
    <source>
        <dbReference type="PROSITE" id="PS51456"/>
    </source>
</evidence>
<dbReference type="PANTHER" id="PTHR13140">
    <property type="entry name" value="MYOSIN"/>
    <property type="match status" value="1"/>
</dbReference>
<keyword evidence="12" id="KW-1185">Reference proteome</keyword>
<feature type="binding site" evidence="8">
    <location>
        <begin position="175"/>
        <end position="182"/>
    </location>
    <ligand>
        <name>ATP</name>
        <dbReference type="ChEBI" id="CHEBI:30616"/>
    </ligand>
</feature>
<dbReference type="InterPro" id="IPR027417">
    <property type="entry name" value="P-loop_NTPase"/>
</dbReference>
<dbReference type="GO" id="GO:0016459">
    <property type="term" value="C:myosin complex"/>
    <property type="evidence" value="ECO:0007669"/>
    <property type="project" value="UniProtKB-KW"/>
</dbReference>
<dbReference type="Gene3D" id="1.20.120.720">
    <property type="entry name" value="Myosin VI head, motor domain, U50 subdomain"/>
    <property type="match status" value="1"/>
</dbReference>
<evidence type="ECO:0000256" key="6">
    <source>
        <dbReference type="ARBA" id="ARBA00023175"/>
    </source>
</evidence>
<dbReference type="Gene3D" id="4.10.270.10">
    <property type="entry name" value="Myosin, subunit A"/>
    <property type="match status" value="1"/>
</dbReference>
<keyword evidence="2 8" id="KW-0547">Nucleotide-binding</keyword>
<dbReference type="STRING" id="34508.A0A4U8UZK3"/>
<dbReference type="EMBL" id="AZBU02000001">
    <property type="protein sequence ID" value="TMS38912.1"/>
    <property type="molecule type" value="Genomic_DNA"/>
</dbReference>
<evidence type="ECO:0000256" key="3">
    <source>
        <dbReference type="ARBA" id="ARBA00022840"/>
    </source>
</evidence>
<dbReference type="Gene3D" id="3.40.850.10">
    <property type="entry name" value="Kinesin motor domain"/>
    <property type="match status" value="1"/>
</dbReference>
<reference evidence="11 12" key="1">
    <citation type="journal article" date="2015" name="Genome Biol.">
        <title>Comparative genomics of Steinernema reveals deeply conserved gene regulatory networks.</title>
        <authorList>
            <person name="Dillman A.R."/>
            <person name="Macchietto M."/>
            <person name="Porter C.F."/>
            <person name="Rogers A."/>
            <person name="Williams B."/>
            <person name="Antoshechkin I."/>
            <person name="Lee M.M."/>
            <person name="Goodwin Z."/>
            <person name="Lu X."/>
            <person name="Lewis E.E."/>
            <person name="Goodrich-Blair H."/>
            <person name="Stock S.P."/>
            <person name="Adams B.J."/>
            <person name="Sternberg P.W."/>
            <person name="Mortazavi A."/>
        </authorList>
    </citation>
    <scope>NUCLEOTIDE SEQUENCE [LARGE SCALE GENOMIC DNA]</scope>
    <source>
        <strain evidence="11 12">ALL</strain>
    </source>
</reference>
<dbReference type="Gene3D" id="1.10.10.820">
    <property type="match status" value="1"/>
</dbReference>
<dbReference type="Gene3D" id="6.20.240.20">
    <property type="match status" value="1"/>
</dbReference>
<dbReference type="GO" id="GO:0016020">
    <property type="term" value="C:membrane"/>
    <property type="evidence" value="ECO:0007669"/>
    <property type="project" value="TreeGrafter"/>
</dbReference>
<gene>
    <name evidence="11" type="ORF">L596_005534</name>
</gene>
<evidence type="ECO:0000313" key="11">
    <source>
        <dbReference type="EMBL" id="TMS38912.1"/>
    </source>
</evidence>
<dbReference type="GO" id="GO:0007015">
    <property type="term" value="P:actin filament organization"/>
    <property type="evidence" value="ECO:0007669"/>
    <property type="project" value="TreeGrafter"/>
</dbReference>
<dbReference type="OrthoDB" id="312459at2759"/>
<dbReference type="CDD" id="cd01377">
    <property type="entry name" value="MYSc_class_II"/>
    <property type="match status" value="1"/>
</dbReference>
<keyword evidence="6 8" id="KW-0505">Motor protein</keyword>
<dbReference type="GO" id="GO:0005737">
    <property type="term" value="C:cytoplasm"/>
    <property type="evidence" value="ECO:0007669"/>
    <property type="project" value="TreeGrafter"/>
</dbReference>
<dbReference type="SUPFAM" id="SSF52540">
    <property type="entry name" value="P-loop containing nucleoside triphosphate hydrolases"/>
    <property type="match status" value="1"/>
</dbReference>
<dbReference type="FunFam" id="1.10.10.820:FF:000001">
    <property type="entry name" value="Myosin heavy chain"/>
    <property type="match status" value="1"/>
</dbReference>
<keyword evidence="3 8" id="KW-0067">ATP-binding</keyword>
<evidence type="ECO:0000256" key="7">
    <source>
        <dbReference type="ARBA" id="ARBA00023203"/>
    </source>
</evidence>
<organism evidence="11 12">
    <name type="scientific">Steinernema carpocapsae</name>
    <name type="common">Entomopathogenic nematode</name>
    <dbReference type="NCBI Taxonomy" id="34508"/>
    <lineage>
        <taxon>Eukaryota</taxon>
        <taxon>Metazoa</taxon>
        <taxon>Ecdysozoa</taxon>
        <taxon>Nematoda</taxon>
        <taxon>Chromadorea</taxon>
        <taxon>Rhabditida</taxon>
        <taxon>Tylenchina</taxon>
        <taxon>Panagrolaimomorpha</taxon>
        <taxon>Strongyloidoidea</taxon>
        <taxon>Steinernematidae</taxon>
        <taxon>Steinernema</taxon>
    </lineage>
</organism>
<dbReference type="PROSITE" id="PS51456">
    <property type="entry name" value="MYOSIN_MOTOR"/>
    <property type="match status" value="1"/>
</dbReference>
<protein>
    <recommendedName>
        <fullName evidence="10">Myosin motor domain-containing protein</fullName>
    </recommendedName>
</protein>
<evidence type="ECO:0000256" key="9">
    <source>
        <dbReference type="SAM" id="Coils"/>
    </source>
</evidence>
<evidence type="ECO:0000256" key="2">
    <source>
        <dbReference type="ARBA" id="ARBA00022741"/>
    </source>
</evidence>
<evidence type="ECO:0000256" key="8">
    <source>
        <dbReference type="PROSITE-ProRule" id="PRU00782"/>
    </source>
</evidence>
<proteinExistence type="inferred from homology"/>
<dbReference type="Proteomes" id="UP000298663">
    <property type="component" value="Unassembled WGS sequence"/>
</dbReference>
<feature type="coiled-coil region" evidence="9">
    <location>
        <begin position="836"/>
        <end position="1151"/>
    </location>
</feature>
<evidence type="ECO:0000256" key="4">
    <source>
        <dbReference type="ARBA" id="ARBA00023054"/>
    </source>
</evidence>
<dbReference type="PRINTS" id="PR00193">
    <property type="entry name" value="MYOSINHEAVY"/>
</dbReference>
<evidence type="ECO:0000256" key="1">
    <source>
        <dbReference type="ARBA" id="ARBA00008314"/>
    </source>
</evidence>